<reference evidence="2 3" key="1">
    <citation type="submission" date="2019-03" db="EMBL/GenBank/DDBJ databases">
        <title>Genomic Encyclopedia of Type Strains, Phase IV (KMG-IV): sequencing the most valuable type-strain genomes for metagenomic binning, comparative biology and taxonomic classification.</title>
        <authorList>
            <person name="Goeker M."/>
        </authorList>
    </citation>
    <scope>NUCLEOTIDE SEQUENCE [LARGE SCALE GENOMIC DNA]</scope>
    <source>
        <strain evidence="2 3">JA181</strain>
    </source>
</reference>
<proteinExistence type="predicted"/>
<organism evidence="2 3">
    <name type="scientific">Rhodovulum visakhapatnamense</name>
    <dbReference type="NCBI Taxonomy" id="364297"/>
    <lineage>
        <taxon>Bacteria</taxon>
        <taxon>Pseudomonadati</taxon>
        <taxon>Pseudomonadota</taxon>
        <taxon>Alphaproteobacteria</taxon>
        <taxon>Rhodobacterales</taxon>
        <taxon>Paracoccaceae</taxon>
        <taxon>Rhodovulum</taxon>
    </lineage>
</organism>
<comment type="caution">
    <text evidence="2">The sequence shown here is derived from an EMBL/GenBank/DDBJ whole genome shotgun (WGS) entry which is preliminary data.</text>
</comment>
<sequence length="82" mass="8425">MGRRVMRALCALVLILGAGEALAQGQGRVTPLTPTARLLLLAPPPVQPIYCCKVCSKGKACGDSCISRSRSCHVGPGCACDG</sequence>
<dbReference type="Proteomes" id="UP000295484">
    <property type="component" value="Unassembled WGS sequence"/>
</dbReference>
<evidence type="ECO:0000313" key="2">
    <source>
        <dbReference type="EMBL" id="TDX33864.1"/>
    </source>
</evidence>
<dbReference type="RefSeq" id="WP_113669624.1">
    <property type="nucleotide sequence ID" value="NZ_SOEB01000001.1"/>
</dbReference>
<evidence type="ECO:0000256" key="1">
    <source>
        <dbReference type="SAM" id="SignalP"/>
    </source>
</evidence>
<protein>
    <submittedName>
        <fullName evidence="2">Uncharacterized protein</fullName>
    </submittedName>
</protein>
<dbReference type="EMBL" id="SOEB01000001">
    <property type="protein sequence ID" value="TDX33864.1"/>
    <property type="molecule type" value="Genomic_DNA"/>
</dbReference>
<keyword evidence="1" id="KW-0732">Signal</keyword>
<feature type="chain" id="PRO_5020500784" evidence="1">
    <location>
        <begin position="24"/>
        <end position="82"/>
    </location>
</feature>
<evidence type="ECO:0000313" key="3">
    <source>
        <dbReference type="Proteomes" id="UP000295484"/>
    </source>
</evidence>
<gene>
    <name evidence="2" type="ORF">EV657_101293</name>
</gene>
<name>A0A4V3GV68_9RHOB</name>
<dbReference type="AlphaFoldDB" id="A0A4V3GV68"/>
<accession>A0A4V3GV68</accession>
<feature type="signal peptide" evidence="1">
    <location>
        <begin position="1"/>
        <end position="23"/>
    </location>
</feature>